<dbReference type="AlphaFoldDB" id="A0A291QSR9"/>
<dbReference type="Pfam" id="PF10094">
    <property type="entry name" value="DUF2332"/>
    <property type="match status" value="1"/>
</dbReference>
<keyword evidence="2" id="KW-1185">Reference proteome</keyword>
<dbReference type="OrthoDB" id="9789360at2"/>
<reference evidence="1 2" key="1">
    <citation type="submission" date="2017-10" db="EMBL/GenBank/DDBJ databases">
        <title>Paenichitinophaga pekingensis gen. nov., sp. nov., isolated from activated sludge.</title>
        <authorList>
            <person name="Jin D."/>
            <person name="Kong X."/>
            <person name="Deng Y."/>
            <person name="Bai Z."/>
        </authorList>
    </citation>
    <scope>NUCLEOTIDE SEQUENCE [LARGE SCALE GENOMIC DNA]</scope>
    <source>
        <strain evidence="1 2">13</strain>
    </source>
</reference>
<sequence>MKDQEIHKQRFINFAETECKGNSTLYYKLSLQIAKDPELLDIAAAARQGQPIPNIFFAAVHYLLLKTGGAELAKYYPSITQNDIDEIPFDLFKEFCLDKANEIRKLVSSRIVQTNVISRCSYLMPIFSEIIASEGRPTTIIDIGTSAGLTLNFDKYEYWYNGIKVFGDSNVHIKSSTIGSPVPKIYPITQPIRKIGLDQHLVNPSDKDETLWLKALVWPDQLERFTALDQALKLDELKNINFRQAESVMDFEREILNVDKKQALIVYATHVLYQFTHEQMNAFYAMLCRVGEVRDFYFLSVEGIKLLLERYRSNKTVIELTKFKDRHETKTMLAETNGHGNWTTWKDVE</sequence>
<dbReference type="Proteomes" id="UP000220133">
    <property type="component" value="Chromosome"/>
</dbReference>
<organism evidence="1 2">
    <name type="scientific">Chitinophaga caeni</name>
    <dbReference type="NCBI Taxonomy" id="2029983"/>
    <lineage>
        <taxon>Bacteria</taxon>
        <taxon>Pseudomonadati</taxon>
        <taxon>Bacteroidota</taxon>
        <taxon>Chitinophagia</taxon>
        <taxon>Chitinophagales</taxon>
        <taxon>Chitinophagaceae</taxon>
        <taxon>Chitinophaga</taxon>
    </lineage>
</organism>
<evidence type="ECO:0000313" key="1">
    <source>
        <dbReference type="EMBL" id="ATL47010.1"/>
    </source>
</evidence>
<gene>
    <name evidence="1" type="ORF">COR50_07320</name>
</gene>
<dbReference type="InterPro" id="IPR011200">
    <property type="entry name" value="UCP012608"/>
</dbReference>
<dbReference type="KEGG" id="cbae:COR50_07320"/>
<dbReference type="RefSeq" id="WP_098193395.1">
    <property type="nucleotide sequence ID" value="NZ_CP023777.1"/>
</dbReference>
<evidence type="ECO:0000313" key="2">
    <source>
        <dbReference type="Proteomes" id="UP000220133"/>
    </source>
</evidence>
<dbReference type="EMBL" id="CP023777">
    <property type="protein sequence ID" value="ATL47010.1"/>
    <property type="molecule type" value="Genomic_DNA"/>
</dbReference>
<proteinExistence type="predicted"/>
<name>A0A291QSR9_9BACT</name>
<evidence type="ECO:0008006" key="3">
    <source>
        <dbReference type="Google" id="ProtNLM"/>
    </source>
</evidence>
<protein>
    <recommendedName>
        <fullName evidence="3">DUF2332 domain-containing protein</fullName>
    </recommendedName>
</protein>
<accession>A0A291QSR9</accession>